<dbReference type="InterPro" id="IPR014001">
    <property type="entry name" value="Helicase_ATP-bd"/>
</dbReference>
<evidence type="ECO:0000256" key="1">
    <source>
        <dbReference type="ARBA" id="ARBA00022741"/>
    </source>
</evidence>
<feature type="domain" description="DEAD-box RNA helicase Q" evidence="10">
    <location>
        <begin position="2"/>
        <end position="30"/>
    </location>
</feature>
<organism evidence="11 12">
    <name type="scientific">Plasmodium gonderi</name>
    <dbReference type="NCBI Taxonomy" id="77519"/>
    <lineage>
        <taxon>Eukaryota</taxon>
        <taxon>Sar</taxon>
        <taxon>Alveolata</taxon>
        <taxon>Apicomplexa</taxon>
        <taxon>Aconoidasida</taxon>
        <taxon>Haemosporida</taxon>
        <taxon>Plasmodiidae</taxon>
        <taxon>Plasmodium</taxon>
        <taxon>Plasmodium (Plasmodium)</taxon>
    </lineage>
</organism>
<keyword evidence="1 7" id="KW-0547">Nucleotide-binding</keyword>
<dbReference type="GeneID" id="39748062"/>
<feature type="domain" description="Helicase ATP-binding" evidence="8">
    <location>
        <begin position="321"/>
        <end position="461"/>
    </location>
</feature>
<dbReference type="RefSeq" id="XP_028543929.1">
    <property type="nucleotide sequence ID" value="XM_028688128.1"/>
</dbReference>
<comment type="function">
    <text evidence="7">RNA helicase.</text>
</comment>
<dbReference type="SUPFAM" id="SSF52540">
    <property type="entry name" value="P-loop containing nucleoside triphosphate hydrolases"/>
    <property type="match status" value="2"/>
</dbReference>
<dbReference type="GO" id="GO:0003723">
    <property type="term" value="F:RNA binding"/>
    <property type="evidence" value="ECO:0007669"/>
    <property type="project" value="UniProtKB-UniRule"/>
</dbReference>
<dbReference type="InterPro" id="IPR011545">
    <property type="entry name" value="DEAD/DEAH_box_helicase_dom"/>
</dbReference>
<dbReference type="PROSITE" id="PS00039">
    <property type="entry name" value="DEAD_ATP_HELICASE"/>
    <property type="match status" value="1"/>
</dbReference>
<evidence type="ECO:0000256" key="5">
    <source>
        <dbReference type="ARBA" id="ARBA00022884"/>
    </source>
</evidence>
<dbReference type="GO" id="GO:0016787">
    <property type="term" value="F:hydrolase activity"/>
    <property type="evidence" value="ECO:0007669"/>
    <property type="project" value="UniProtKB-KW"/>
</dbReference>
<dbReference type="InterPro" id="IPR000629">
    <property type="entry name" value="RNA-helicase_DEAD-box_CS"/>
</dbReference>
<dbReference type="Pfam" id="PF00270">
    <property type="entry name" value="DEAD"/>
    <property type="match status" value="2"/>
</dbReference>
<dbReference type="PROSITE" id="PS51192">
    <property type="entry name" value="HELICASE_ATP_BIND_1"/>
    <property type="match status" value="1"/>
</dbReference>
<feature type="short sequence motif" description="Q motif" evidence="6">
    <location>
        <begin position="2"/>
        <end position="30"/>
    </location>
</feature>
<dbReference type="GO" id="GO:0003724">
    <property type="term" value="F:RNA helicase activity"/>
    <property type="evidence" value="ECO:0007669"/>
    <property type="project" value="UniProtKB-EC"/>
</dbReference>
<protein>
    <recommendedName>
        <fullName evidence="7">ATP-dependent RNA helicase</fullName>
        <ecNumber evidence="7">3.6.4.13</ecNumber>
    </recommendedName>
</protein>
<evidence type="ECO:0000256" key="4">
    <source>
        <dbReference type="ARBA" id="ARBA00022840"/>
    </source>
</evidence>
<dbReference type="InterPro" id="IPR027417">
    <property type="entry name" value="P-loop_NTPase"/>
</dbReference>
<name>A0A1Y1JGG5_PLAGO</name>
<comment type="catalytic activity">
    <reaction evidence="7">
        <text>ATP + H2O = ADP + phosphate + H(+)</text>
        <dbReference type="Rhea" id="RHEA:13065"/>
        <dbReference type="ChEBI" id="CHEBI:15377"/>
        <dbReference type="ChEBI" id="CHEBI:15378"/>
        <dbReference type="ChEBI" id="CHEBI:30616"/>
        <dbReference type="ChEBI" id="CHEBI:43474"/>
        <dbReference type="ChEBI" id="CHEBI:456216"/>
        <dbReference type="EC" id="3.6.4.13"/>
    </reaction>
</comment>
<dbReference type="SUPFAM" id="SSF49899">
    <property type="entry name" value="Concanavalin A-like lectins/glucanases"/>
    <property type="match status" value="1"/>
</dbReference>
<comment type="similarity">
    <text evidence="7">Belongs to the DEAD box helicase family.</text>
</comment>
<dbReference type="OrthoDB" id="1191041at2759"/>
<dbReference type="AlphaFoldDB" id="A0A1Y1JGG5"/>
<keyword evidence="3 7" id="KW-0347">Helicase</keyword>
<dbReference type="Proteomes" id="UP000195521">
    <property type="component" value="Unassembled WGS sequence"/>
</dbReference>
<keyword evidence="4 7" id="KW-0067">ATP-binding</keyword>
<evidence type="ECO:0000259" key="10">
    <source>
        <dbReference type="PROSITE" id="PS51195"/>
    </source>
</evidence>
<dbReference type="PROSITE" id="PS51194">
    <property type="entry name" value="HELICASE_CTER"/>
    <property type="match status" value="1"/>
</dbReference>
<dbReference type="CDD" id="cd18787">
    <property type="entry name" value="SF2_C_DEAD"/>
    <property type="match status" value="1"/>
</dbReference>
<dbReference type="SMART" id="SM00487">
    <property type="entry name" value="DEXDc"/>
    <property type="match status" value="1"/>
</dbReference>
<dbReference type="InterPro" id="IPR003877">
    <property type="entry name" value="SPRY_dom"/>
</dbReference>
<evidence type="ECO:0000256" key="3">
    <source>
        <dbReference type="ARBA" id="ARBA00022806"/>
    </source>
</evidence>
<evidence type="ECO:0000256" key="2">
    <source>
        <dbReference type="ARBA" id="ARBA00022801"/>
    </source>
</evidence>
<dbReference type="Pfam" id="PF00271">
    <property type="entry name" value="Helicase_C"/>
    <property type="match status" value="1"/>
</dbReference>
<evidence type="ECO:0000259" key="8">
    <source>
        <dbReference type="PROSITE" id="PS51192"/>
    </source>
</evidence>
<dbReference type="Gene3D" id="2.60.120.920">
    <property type="match status" value="1"/>
</dbReference>
<dbReference type="Pfam" id="PF00622">
    <property type="entry name" value="SPRY"/>
    <property type="match status" value="1"/>
</dbReference>
<dbReference type="SMART" id="SM00490">
    <property type="entry name" value="HELICc"/>
    <property type="match status" value="1"/>
</dbReference>
<evidence type="ECO:0000313" key="11">
    <source>
        <dbReference type="EMBL" id="GAW81340.1"/>
    </source>
</evidence>
<dbReference type="OMA" id="KRQQVKF"/>
<dbReference type="InterPro" id="IPR001650">
    <property type="entry name" value="Helicase_C-like"/>
</dbReference>
<keyword evidence="2 7" id="KW-0378">Hydrolase</keyword>
<dbReference type="PROSITE" id="PS51195">
    <property type="entry name" value="Q_MOTIF"/>
    <property type="match status" value="1"/>
</dbReference>
<reference evidence="12" key="1">
    <citation type="submission" date="2017-04" db="EMBL/GenBank/DDBJ databases">
        <title>Plasmodium gonderi genome.</title>
        <authorList>
            <person name="Arisue N."/>
            <person name="Honma H."/>
            <person name="Kawai S."/>
            <person name="Tougan T."/>
            <person name="Tanabe K."/>
            <person name="Horii T."/>
        </authorList>
    </citation>
    <scope>NUCLEOTIDE SEQUENCE [LARGE SCALE GENOMIC DNA]</scope>
    <source>
        <strain evidence="12">ATCC 30045</strain>
    </source>
</reference>
<evidence type="ECO:0000259" key="9">
    <source>
        <dbReference type="PROSITE" id="PS51194"/>
    </source>
</evidence>
<dbReference type="InterPro" id="IPR043136">
    <property type="entry name" value="B30.2/SPRY_sf"/>
</dbReference>
<comment type="caution">
    <text evidence="11">The sequence shown here is derived from an EMBL/GenBank/DDBJ whole genome shotgun (WGS) entry which is preliminary data.</text>
</comment>
<feature type="domain" description="Helicase C-terminal" evidence="9">
    <location>
        <begin position="546"/>
        <end position="718"/>
    </location>
</feature>
<dbReference type="Gene3D" id="3.40.50.300">
    <property type="entry name" value="P-loop containing nucleotide triphosphate hydrolases"/>
    <property type="match status" value="3"/>
</dbReference>
<dbReference type="InterPro" id="IPR014014">
    <property type="entry name" value="RNA_helicase_DEAD_Q_motif"/>
</dbReference>
<gene>
    <name evidence="11" type="ORF">PGO_100970</name>
</gene>
<dbReference type="GO" id="GO:0005524">
    <property type="term" value="F:ATP binding"/>
    <property type="evidence" value="ECO:0007669"/>
    <property type="project" value="UniProtKB-UniRule"/>
</dbReference>
<keyword evidence="5 7" id="KW-0694">RNA-binding</keyword>
<dbReference type="SMART" id="SM00449">
    <property type="entry name" value="SPRY"/>
    <property type="match status" value="1"/>
</dbReference>
<dbReference type="EC" id="3.6.4.13" evidence="7"/>
<evidence type="ECO:0000256" key="7">
    <source>
        <dbReference type="RuleBase" id="RU365068"/>
    </source>
</evidence>
<dbReference type="EMBL" id="BDQF01000011">
    <property type="protein sequence ID" value="GAW81340.1"/>
    <property type="molecule type" value="Genomic_DNA"/>
</dbReference>
<evidence type="ECO:0000256" key="6">
    <source>
        <dbReference type="PROSITE-ProRule" id="PRU00552"/>
    </source>
</evidence>
<sequence>MSAFEELGLHSNLCELLEKNGIDLPTAIQQESIPLILGGGDVCASAETGTGKTLSFIISSLQIVHELFRNIGTFECNNENSVSANNVRGNKDNDESTIGVGNKKGLVMNIINRSNSRVTLNNALNECICNSDYSNSFEEVKVECEIIKGMYAFEVEILGRCFLNVGFCPSVQETLKYNYTYCSNGCKYNNGRQENYGDFFSTNDIITCLINKNSNIIAFKKNGKFLGNAFKIFYKYNDLPFFPYICGKYFHIKLHFANLKYADSSYKDLNEIVNSREENDTCERKVYYSSGTGCETKSMIHENKHILSIPTSTPKTEEMNKKKLYCIVLCPTRDLAMQTYNNYLTYAESFSNASINIGLLVGGEQLSREKRNDHRYNNILVCTCFKLMECIKKNTINMSDIRMLILDEADELINNDERSVLEIKDTCIKHSHHVQTCFFSATLQDKNVKDCISKITNKPIFVDLKYGKNSIPSHIYVCIYYVNNKNTNICYKKENSKEKIYDDIIFNEKLHSMNCETLYEYTDKVHLLSTSKNEKEKISLDIKINKLKKLIHIINVFNMQNGIIFCRTNLDCDNLYNFLNHVGDGKAYKGTVETMKENKYSCVILKGKMSNVERKNNLDAFKKGEVRFLICTDVAARGIDIQNLRYLIILTLSENINAFFHKIGRVGRDGKNSLCIVLSSENQEEKVWFHTCQSRGVNCFNRNLKENKGCTVYIKESEYINSINNMLEIPMHVLDPKYYYAENVVDPLNYLKNNPVSSKSRRNKNQNANTIFSEPAHTDVIGSFASNIENIKKLQSVICYRYYESVNFTL</sequence>
<evidence type="ECO:0000313" key="12">
    <source>
        <dbReference type="Proteomes" id="UP000195521"/>
    </source>
</evidence>
<comment type="domain">
    <text evidence="7">The helicase domain is involved in the stimulation of RELA transcriptional activity.</text>
</comment>
<proteinExistence type="inferred from homology"/>
<dbReference type="PANTHER" id="PTHR24031">
    <property type="entry name" value="RNA HELICASE"/>
    <property type="match status" value="1"/>
</dbReference>
<keyword evidence="12" id="KW-1185">Reference proteome</keyword>
<accession>A0A1Y1JGG5</accession>
<dbReference type="InterPro" id="IPR013320">
    <property type="entry name" value="ConA-like_dom_sf"/>
</dbReference>